<evidence type="ECO:0000256" key="4">
    <source>
        <dbReference type="ARBA" id="ARBA00023163"/>
    </source>
</evidence>
<dbReference type="EMBL" id="WMBB01000010">
    <property type="protein sequence ID" value="MTE15504.1"/>
    <property type="molecule type" value="Genomic_DNA"/>
</dbReference>
<dbReference type="AlphaFoldDB" id="A0A6I3L4B5"/>
<dbReference type="GO" id="GO:0000976">
    <property type="term" value="F:transcription cis-regulatory region binding"/>
    <property type="evidence" value="ECO:0007669"/>
    <property type="project" value="TreeGrafter"/>
</dbReference>
<gene>
    <name evidence="7" type="ORF">GLP40_22380</name>
</gene>
<dbReference type="Pfam" id="PF00440">
    <property type="entry name" value="TetR_N"/>
    <property type="match status" value="1"/>
</dbReference>
<dbReference type="Pfam" id="PF13977">
    <property type="entry name" value="TetR_C_6"/>
    <property type="match status" value="1"/>
</dbReference>
<dbReference type="InterPro" id="IPR036271">
    <property type="entry name" value="Tet_transcr_reg_TetR-rel_C_sf"/>
</dbReference>
<dbReference type="RefSeq" id="WP_328290541.1">
    <property type="nucleotide sequence ID" value="NZ_WMBB01000010.1"/>
</dbReference>
<dbReference type="PANTHER" id="PTHR30055:SF241">
    <property type="entry name" value="TRANSCRIPTIONAL REGULATORY PROTEIN"/>
    <property type="match status" value="1"/>
</dbReference>
<dbReference type="SUPFAM" id="SSF48498">
    <property type="entry name" value="Tetracyclin repressor-like, C-terminal domain"/>
    <property type="match status" value="1"/>
</dbReference>
<keyword evidence="4" id="KW-0804">Transcription</keyword>
<comment type="caution">
    <text evidence="7">The sequence shown here is derived from an EMBL/GenBank/DDBJ whole genome shotgun (WGS) entry which is preliminary data.</text>
</comment>
<dbReference type="InterPro" id="IPR050109">
    <property type="entry name" value="HTH-type_TetR-like_transc_reg"/>
</dbReference>
<sequence>MKARRSRAETRQRLLDAAFEAFAEEGFGRCSVEQVCERAGFTRGAFYSNFTSLEELFLAMWEQRSASMLAEAAAVLDAPGSVAEDARRAVEQVLAAVPVDDKWFRITSEFTAHALRNPALRQVMVAREEAIAAALTPVVVALIRRNGRRVPDPAALGRALVAVHDGTLGQCLLEPDNAAVREYRLDLFLRVLDSYSEPVED</sequence>
<feature type="DNA-binding region" description="H-T-H motif" evidence="5">
    <location>
        <begin position="31"/>
        <end position="50"/>
    </location>
</feature>
<dbReference type="PROSITE" id="PS50977">
    <property type="entry name" value="HTH_TETR_2"/>
    <property type="match status" value="1"/>
</dbReference>
<keyword evidence="1" id="KW-0678">Repressor</keyword>
<evidence type="ECO:0000313" key="7">
    <source>
        <dbReference type="EMBL" id="MTE15504.1"/>
    </source>
</evidence>
<reference evidence="7 8" key="1">
    <citation type="submission" date="2019-11" db="EMBL/GenBank/DDBJ databases">
        <title>Nocardia sp. nov. CT2-14 isolated from soil.</title>
        <authorList>
            <person name="Kanchanasin P."/>
            <person name="Tanasupawat S."/>
            <person name="Yuki M."/>
            <person name="Kudo T."/>
        </authorList>
    </citation>
    <scope>NUCLEOTIDE SEQUENCE [LARGE SCALE GENOMIC DNA]</scope>
    <source>
        <strain evidence="7 8">CT2-14</strain>
    </source>
</reference>
<evidence type="ECO:0000259" key="6">
    <source>
        <dbReference type="PROSITE" id="PS50977"/>
    </source>
</evidence>
<dbReference type="InterPro" id="IPR039538">
    <property type="entry name" value="BetI_C"/>
</dbReference>
<proteinExistence type="predicted"/>
<dbReference type="InterPro" id="IPR009057">
    <property type="entry name" value="Homeodomain-like_sf"/>
</dbReference>
<protein>
    <submittedName>
        <fullName evidence="7">TetR family transcriptional regulator</fullName>
    </submittedName>
</protein>
<accession>A0A6I3L4B5</accession>
<dbReference type="Gene3D" id="1.10.357.10">
    <property type="entry name" value="Tetracycline Repressor, domain 2"/>
    <property type="match status" value="1"/>
</dbReference>
<evidence type="ECO:0000256" key="3">
    <source>
        <dbReference type="ARBA" id="ARBA00023125"/>
    </source>
</evidence>
<evidence type="ECO:0000256" key="5">
    <source>
        <dbReference type="PROSITE-ProRule" id="PRU00335"/>
    </source>
</evidence>
<name>A0A6I3L4B5_9NOCA</name>
<feature type="domain" description="HTH tetR-type" evidence="6">
    <location>
        <begin position="8"/>
        <end position="68"/>
    </location>
</feature>
<dbReference type="GO" id="GO:0003700">
    <property type="term" value="F:DNA-binding transcription factor activity"/>
    <property type="evidence" value="ECO:0007669"/>
    <property type="project" value="TreeGrafter"/>
</dbReference>
<dbReference type="InterPro" id="IPR001647">
    <property type="entry name" value="HTH_TetR"/>
</dbReference>
<dbReference type="SUPFAM" id="SSF46689">
    <property type="entry name" value="Homeodomain-like"/>
    <property type="match status" value="1"/>
</dbReference>
<dbReference type="PRINTS" id="PR00455">
    <property type="entry name" value="HTHTETR"/>
</dbReference>
<keyword evidence="2" id="KW-0805">Transcription regulation</keyword>
<dbReference type="PANTHER" id="PTHR30055">
    <property type="entry name" value="HTH-TYPE TRANSCRIPTIONAL REGULATOR RUTR"/>
    <property type="match status" value="1"/>
</dbReference>
<evidence type="ECO:0000256" key="2">
    <source>
        <dbReference type="ARBA" id="ARBA00023015"/>
    </source>
</evidence>
<keyword evidence="3 5" id="KW-0238">DNA-binding</keyword>
<evidence type="ECO:0000256" key="1">
    <source>
        <dbReference type="ARBA" id="ARBA00022491"/>
    </source>
</evidence>
<evidence type="ECO:0000313" key="8">
    <source>
        <dbReference type="Proteomes" id="UP000432464"/>
    </source>
</evidence>
<dbReference type="Proteomes" id="UP000432464">
    <property type="component" value="Unassembled WGS sequence"/>
</dbReference>
<keyword evidence="8" id="KW-1185">Reference proteome</keyword>
<organism evidence="7 8">
    <name type="scientific">Nocardia aurantiaca</name>
    <dbReference type="NCBI Taxonomy" id="2675850"/>
    <lineage>
        <taxon>Bacteria</taxon>
        <taxon>Bacillati</taxon>
        <taxon>Actinomycetota</taxon>
        <taxon>Actinomycetes</taxon>
        <taxon>Mycobacteriales</taxon>
        <taxon>Nocardiaceae</taxon>
        <taxon>Nocardia</taxon>
    </lineage>
</organism>